<name>A0A2B7ZR81_9EURO</name>
<dbReference type="Gene3D" id="1.10.510.10">
    <property type="entry name" value="Transferase(Phosphotransferase) domain 1"/>
    <property type="match status" value="1"/>
</dbReference>
<sequence length="156" mass="17786">MRELIFHAKTSKKTAGWSLPILEKPFYQQSHQSNYILQSYPSHLSFCSTSPWGQAIDLWTLGGTLYNLLGERDLFEGFMPDEDHAIAEMISTLGPLPKRRASLMWMTWLCLRKLLSGMLTYEPALRITAKEALKSEWMGKWGLPASKTATSRVVTF</sequence>
<reference evidence="2 3" key="1">
    <citation type="submission" date="2017-10" db="EMBL/GenBank/DDBJ databases">
        <title>Comparative genomics in systemic dimorphic fungi from Ajellomycetaceae.</title>
        <authorList>
            <person name="Munoz J.F."/>
            <person name="Mcewen J.G."/>
            <person name="Clay O.K."/>
            <person name="Cuomo C.A."/>
        </authorList>
    </citation>
    <scope>NUCLEOTIDE SEQUENCE [LARGE SCALE GENOMIC DNA]</scope>
    <source>
        <strain evidence="2 3">UAMH4076</strain>
    </source>
</reference>
<evidence type="ECO:0000313" key="2">
    <source>
        <dbReference type="EMBL" id="PGH35891.1"/>
    </source>
</evidence>
<dbReference type="InterPro" id="IPR011009">
    <property type="entry name" value="Kinase-like_dom_sf"/>
</dbReference>
<comment type="caution">
    <text evidence="2">The sequence shown here is derived from an EMBL/GenBank/DDBJ whole genome shotgun (WGS) entry which is preliminary data.</text>
</comment>
<dbReference type="VEuPathDB" id="FungiDB:EMCG_04889"/>
<keyword evidence="3" id="KW-1185">Reference proteome</keyword>
<dbReference type="InterPro" id="IPR000719">
    <property type="entry name" value="Prot_kinase_dom"/>
</dbReference>
<evidence type="ECO:0000313" key="3">
    <source>
        <dbReference type="Proteomes" id="UP000226031"/>
    </source>
</evidence>
<proteinExistence type="predicted"/>
<protein>
    <recommendedName>
        <fullName evidence="1">Protein kinase domain-containing protein</fullName>
    </recommendedName>
</protein>
<dbReference type="EMBL" id="PDND01000014">
    <property type="protein sequence ID" value="PGH35891.1"/>
    <property type="molecule type" value="Genomic_DNA"/>
</dbReference>
<dbReference type="GO" id="GO:0004672">
    <property type="term" value="F:protein kinase activity"/>
    <property type="evidence" value="ECO:0007669"/>
    <property type="project" value="InterPro"/>
</dbReference>
<feature type="domain" description="Protein kinase" evidence="1">
    <location>
        <begin position="1"/>
        <end position="138"/>
    </location>
</feature>
<dbReference type="PROSITE" id="PS50011">
    <property type="entry name" value="PROTEIN_KINASE_DOM"/>
    <property type="match status" value="1"/>
</dbReference>
<dbReference type="SUPFAM" id="SSF56112">
    <property type="entry name" value="Protein kinase-like (PK-like)"/>
    <property type="match status" value="1"/>
</dbReference>
<dbReference type="GO" id="GO:0005524">
    <property type="term" value="F:ATP binding"/>
    <property type="evidence" value="ECO:0007669"/>
    <property type="project" value="InterPro"/>
</dbReference>
<dbReference type="Proteomes" id="UP000226031">
    <property type="component" value="Unassembled WGS sequence"/>
</dbReference>
<organism evidence="2 3">
    <name type="scientific">[Emmonsia] crescens</name>
    <dbReference type="NCBI Taxonomy" id="73230"/>
    <lineage>
        <taxon>Eukaryota</taxon>
        <taxon>Fungi</taxon>
        <taxon>Dikarya</taxon>
        <taxon>Ascomycota</taxon>
        <taxon>Pezizomycotina</taxon>
        <taxon>Eurotiomycetes</taxon>
        <taxon>Eurotiomycetidae</taxon>
        <taxon>Onygenales</taxon>
        <taxon>Ajellomycetaceae</taxon>
        <taxon>Emergomyces</taxon>
    </lineage>
</organism>
<dbReference type="AlphaFoldDB" id="A0A2B7ZR81"/>
<gene>
    <name evidence="2" type="ORF">GX50_01216</name>
</gene>
<evidence type="ECO:0000259" key="1">
    <source>
        <dbReference type="PROSITE" id="PS50011"/>
    </source>
</evidence>
<accession>A0A2B7ZR81</accession>